<evidence type="ECO:0000259" key="15">
    <source>
        <dbReference type="PROSITE" id="PS50894"/>
    </source>
</evidence>
<feature type="domain" description="Histidine kinase" evidence="12">
    <location>
        <begin position="1733"/>
        <end position="1966"/>
    </location>
</feature>
<dbReference type="EC" id="2.7.13.3" evidence="2"/>
<dbReference type="SMART" id="SM00260">
    <property type="entry name" value="CheW"/>
    <property type="match status" value="1"/>
</dbReference>
<dbReference type="InterPro" id="IPR002545">
    <property type="entry name" value="CheW-lke_dom"/>
</dbReference>
<dbReference type="SUPFAM" id="SSF47226">
    <property type="entry name" value="Histidine-containing phosphotransfer domain, HPT domain"/>
    <property type="match status" value="5"/>
</dbReference>
<dbReference type="InterPro" id="IPR011006">
    <property type="entry name" value="CheY-like_superfamily"/>
</dbReference>
<dbReference type="InterPro" id="IPR036641">
    <property type="entry name" value="HPT_dom_sf"/>
</dbReference>
<dbReference type="PROSITE" id="PS50851">
    <property type="entry name" value="CHEW"/>
    <property type="match status" value="1"/>
</dbReference>
<keyword evidence="6 16" id="KW-0418">Kinase</keyword>
<dbReference type="PRINTS" id="PR00344">
    <property type="entry name" value="BCTRLSENSOR"/>
</dbReference>
<reference evidence="16 17" key="1">
    <citation type="submission" date="2017-12" db="EMBL/GenBank/DDBJ databases">
        <title>Complete Genome Sequence of Stenotrophomonas maltophilia CSM2.</title>
        <authorList>
            <person name="Castro-Jaimes S."/>
            <person name="Lopez-Leal G."/>
            <person name="Barberena Jonas C."/>
            <person name="Bustos P."/>
            <person name="Perez-Oseguera A."/>
            <person name="Cevallos M.A."/>
        </authorList>
    </citation>
    <scope>NUCLEOTIDE SEQUENCE [LARGE SCALE GENOMIC DNA]</scope>
    <source>
        <strain evidence="16 17">CSM2</strain>
    </source>
</reference>
<dbReference type="CDD" id="cd17546">
    <property type="entry name" value="REC_hyHK_CKI1_RcsC-like"/>
    <property type="match status" value="1"/>
</dbReference>
<dbReference type="SUPFAM" id="SSF55874">
    <property type="entry name" value="ATPase domain of HSP90 chaperone/DNA topoisomerase II/histidine kinase"/>
    <property type="match status" value="1"/>
</dbReference>
<dbReference type="Pfam" id="PF01584">
    <property type="entry name" value="CheW"/>
    <property type="match status" value="1"/>
</dbReference>
<feature type="domain" description="HPt" evidence="15">
    <location>
        <begin position="969"/>
        <end position="1071"/>
    </location>
</feature>
<dbReference type="InterPro" id="IPR037006">
    <property type="entry name" value="CheA-like_homodim_sf"/>
</dbReference>
<name>A0AAD0BXW3_STEMA</name>
<feature type="modified residue" description="Phosphohistidine" evidence="9">
    <location>
        <position position="1507"/>
    </location>
</feature>
<dbReference type="InterPro" id="IPR051315">
    <property type="entry name" value="Bact_Chemotaxis_CheA"/>
</dbReference>
<dbReference type="InterPro" id="IPR008207">
    <property type="entry name" value="Sig_transdc_His_kin_Hpt_dom"/>
</dbReference>
<dbReference type="FunFam" id="3.30.565.10:FF:000016">
    <property type="entry name" value="Chemotaxis protein CheA, putative"/>
    <property type="match status" value="1"/>
</dbReference>
<evidence type="ECO:0000256" key="11">
    <source>
        <dbReference type="SAM" id="MobiDB-lite"/>
    </source>
</evidence>
<dbReference type="Proteomes" id="UP000234414">
    <property type="component" value="Chromosome"/>
</dbReference>
<feature type="modified residue" description="Phosphohistidine" evidence="9">
    <location>
        <position position="833"/>
    </location>
</feature>
<dbReference type="SMART" id="SM00387">
    <property type="entry name" value="HATPase_c"/>
    <property type="match status" value="1"/>
</dbReference>
<evidence type="ECO:0000313" key="17">
    <source>
        <dbReference type="Proteomes" id="UP000234414"/>
    </source>
</evidence>
<dbReference type="GO" id="GO:0006935">
    <property type="term" value="P:chemotaxis"/>
    <property type="evidence" value="ECO:0007669"/>
    <property type="project" value="InterPro"/>
</dbReference>
<proteinExistence type="predicted"/>
<feature type="domain" description="Response regulatory" evidence="13">
    <location>
        <begin position="2120"/>
        <end position="2236"/>
    </location>
</feature>
<dbReference type="SUPFAM" id="SSF52172">
    <property type="entry name" value="CheY-like"/>
    <property type="match status" value="1"/>
</dbReference>
<feature type="domain" description="HPt" evidence="15">
    <location>
        <begin position="1460"/>
        <end position="1564"/>
    </location>
</feature>
<gene>
    <name evidence="16" type="ORF">SmaCSM2_16475</name>
</gene>
<evidence type="ECO:0000259" key="14">
    <source>
        <dbReference type="PROSITE" id="PS50851"/>
    </source>
</evidence>
<sequence length="2243" mass="239206">MSSLRDAMSHAALGWVKPELDETLRQVRNEVEYYAEDPTDASRMRICAGYLHQVQGTLRMVELYAPAMVAEELEQLANAIGAGRVADRDEACATLMRGSVLLPDYLERLQNGHRDIPIVLMPLLNEIRASRGEEGVNDSVLLAFAPDSVTATEAELDHARGSLSGRNRELLDTVGSAVKEELLRIKDALDLHLRTGGAPEQLQTQANELGAVADTLGMMGLGVARGVVVQQRDALRGVVEGRQQIDENLLLDIAGALLYVDASLDDQVAHLGAGGSGEDDPSAVENRRTVEVLAHEAIANFAAAREHFVAFIETSWNHAELQDVPRLLGDVSGALRMLDLGTAADYLRGVQQYIEAELIGRQRVPSGRQLDTLADAMASLEYYLEALRDRRPGREDILEITRSSLEALRYWPLPERNAVAPDALAVLAVEPEPVTLQAEPLQPERIEIPVQPAAPAAGDMPTPLPDFTFDPPPATPAPMVSDNRLMFGALGTVAAVAASTGDADASPLPTHDDAEASLVFAASSAPAPDVPQWELAPFHSEGDVVAPADDERSPTFASFDPVSFELADSGHSGAPQWSLSEAPQVLEETVAPAIDETTDAVVSSATGFDAAPVFDPVAAEQDAVAESDDVVFRFDADALDNADDVLSLHAMETLSLDDDAGLHPALEIVDAVVLPPVDASPAAEVEVDEAPDDLPAPSFTPPPIEAPAPAAEISAPAVSVIDIDTIAPIDFSEADAQFFAELSAAAAGFNPQAMPAAAAPEQVVATDADTNADANAGFDAGFDDDAENIDEDIREVFLEEFDDELANLGTLLPAWRVQPDNMDRLRPIRRIFHTLKGSGRLVGARTLGEFAWKIEGMLNRVLDGSRAASPAVLAMVDNAHAALPQLNAALRHGQRISVDLQAMQAIADRVGAGEETYYVPLPGAAAPVVPVAEADGEDEISRILDAESAASAPTDAVVEAEVVGTPANIDSVLREILEAEVEVHQATLQDWLRSAQQAPQPVSDALLRAVHTMNGAFAMTEVPEITAVTGGAESYIKRALAAEVVPGDEGVAALDATAQAITATMEALQAEQPRIAPQQVLAQRLQALAGELPEARWPMVGLEDEEDDLALDDQPTAESDVEASTAIASGTDAVPLSSAAPEQEPEAHDDAAQAPVADVVIEAGLEVGELTASDDLSRYFDAGWPSVPGEQEASLPVVESIQVADDVPGVAVAGAEAESESVPPLSDDAGLTVVDDLSPYLDASALPVDDRDAEEIPVAVEAVASDLNAPSADHAHAADAVAFEMPAALPLDSELSSLQDEMAAPGFAEPVSLEAALEAGLHVIDEEQPLADDGQWPVLGLQASELAPGEAEAFAEDADVGGEAAIGEGESADQPSPATVNEEIAESAAPATAEPVRFFELEDAPGQADVHAEAEAADVDAVAVSDAVAAGTPEADVPETVTPDVLAMPVLEDSADALDFSVYDRELVDIFVEEGKDLLDHCDGLISELRDAPQDREVLAGLQRDLHTLKGGARMAGINAIGDLGHSIESLLEAVAAGRTEIERRDVQLLERGFDRLHQLLTRTGDHRVVEPAQDLVDAFEVRTTTDIAAAAAAAAANVANVAEAASAPVASPAPALLDAPLSAPLPAEGVVDEDPLARPQQEQVRVRADLLDRLVNHAGEVAIYRSRLEQQLGAFRGAMGELERTNARLRDQLRRLDLETEAQIVARYQREQDQADQKFDPLELDRFSTLQQLSRALNESAADLGGLQGVLDDLSRQYDSLLQQQSRVSSELQDGLMRARMVPFDGLVPRLRRVVRQSGMDTGKQVHLTLEGTHGELDRNVLDRMVAPLEHMLRNSVAHGLEAPEQRRAAGKPEEGEVAIRLHREGSEIVLEVADDGAGLDREAIRRRAIDRGLLAADAQPNEQELDNLIFASGFSTADQVSQLAGRGVGMDVVRNEVRQLGGSVDIQSVRGQGVRFTLRLPQTLAVTQAVFVQIGETTFAVPVASVSGIGRLSRERFEAADSSYRYSGEDYPLYDLGSLVGQAPARADGQDQVPLLLVRAGDLRAAVAIDQVLGNREIVVKPVGLQIASVPGIYGATITGDGRVVVILDVAPLVRRFLANPTAPVLANAPRDERQVPLVMVVDDSLTMRKVTGRILERHNFEVSVARDGVEALERLEERVPDLMLLDIEMPRMDGYELATAMRADPRYKDVPIVMITSRSGDKHRQRAFEIGVQRYLGKPYQELDLMRNVYDLLGIARVRE</sequence>
<evidence type="ECO:0000259" key="13">
    <source>
        <dbReference type="PROSITE" id="PS50110"/>
    </source>
</evidence>
<evidence type="ECO:0000256" key="9">
    <source>
        <dbReference type="PROSITE-ProRule" id="PRU00110"/>
    </source>
</evidence>
<dbReference type="PANTHER" id="PTHR43395:SF8">
    <property type="entry name" value="HISTIDINE KINASE"/>
    <property type="match status" value="1"/>
</dbReference>
<dbReference type="Gene3D" id="3.40.50.2300">
    <property type="match status" value="1"/>
</dbReference>
<comment type="catalytic activity">
    <reaction evidence="1">
        <text>ATP + protein L-histidine = ADP + protein N-phospho-L-histidine.</text>
        <dbReference type="EC" id="2.7.13.3"/>
    </reaction>
</comment>
<protein>
    <recommendedName>
        <fullName evidence="3">Chemotaxis protein CheA</fullName>
        <ecNumber evidence="2">2.7.13.3</ecNumber>
    </recommendedName>
</protein>
<dbReference type="CDD" id="cd00088">
    <property type="entry name" value="HPT"/>
    <property type="match status" value="2"/>
</dbReference>
<keyword evidence="5" id="KW-0808">Transferase</keyword>
<dbReference type="InterPro" id="IPR005467">
    <property type="entry name" value="His_kinase_dom"/>
</dbReference>
<dbReference type="InterPro" id="IPR003594">
    <property type="entry name" value="HATPase_dom"/>
</dbReference>
<dbReference type="Pfam" id="PF01627">
    <property type="entry name" value="Hpt"/>
    <property type="match status" value="4"/>
</dbReference>
<evidence type="ECO:0000256" key="8">
    <source>
        <dbReference type="ARBA" id="ARBA00035100"/>
    </source>
</evidence>
<evidence type="ECO:0000259" key="12">
    <source>
        <dbReference type="PROSITE" id="PS50109"/>
    </source>
</evidence>
<dbReference type="CDD" id="cd16916">
    <property type="entry name" value="HATPase_CheA-like"/>
    <property type="match status" value="1"/>
</dbReference>
<dbReference type="RefSeq" id="WP_101765942.1">
    <property type="nucleotide sequence ID" value="NZ_CP025298.1"/>
</dbReference>
<dbReference type="InterPro" id="IPR001789">
    <property type="entry name" value="Sig_transdc_resp-reg_receiver"/>
</dbReference>
<keyword evidence="7" id="KW-0902">Two-component regulatory system</keyword>
<dbReference type="InterPro" id="IPR004358">
    <property type="entry name" value="Sig_transdc_His_kin-like_C"/>
</dbReference>
<evidence type="ECO:0000256" key="2">
    <source>
        <dbReference type="ARBA" id="ARBA00012438"/>
    </source>
</evidence>
<dbReference type="SMART" id="SM00448">
    <property type="entry name" value="REC"/>
    <property type="match status" value="1"/>
</dbReference>
<comment type="function">
    <text evidence="8">Involved in the transmission of sensory signals from the chemoreceptors to the flagellar motors. CheA is autophosphorylated; it can transfer its phosphate group to either CheB or CheY.</text>
</comment>
<accession>A0AAD0BXW3</accession>
<organism evidence="16 17">
    <name type="scientific">Stenotrophomonas maltophilia</name>
    <name type="common">Pseudomonas maltophilia</name>
    <name type="synonym">Xanthomonas maltophilia</name>
    <dbReference type="NCBI Taxonomy" id="40324"/>
    <lineage>
        <taxon>Bacteria</taxon>
        <taxon>Pseudomonadati</taxon>
        <taxon>Pseudomonadota</taxon>
        <taxon>Gammaproteobacteria</taxon>
        <taxon>Lysobacterales</taxon>
        <taxon>Lysobacteraceae</taxon>
        <taxon>Stenotrophomonas</taxon>
        <taxon>Stenotrophomonas maltophilia group</taxon>
    </lineage>
</organism>
<feature type="modified residue" description="4-aspartylphosphate" evidence="10">
    <location>
        <position position="2169"/>
    </location>
</feature>
<dbReference type="PANTHER" id="PTHR43395">
    <property type="entry name" value="SENSOR HISTIDINE KINASE CHEA"/>
    <property type="match status" value="1"/>
</dbReference>
<evidence type="ECO:0000313" key="16">
    <source>
        <dbReference type="EMBL" id="AUI08683.1"/>
    </source>
</evidence>
<dbReference type="SMART" id="SM01231">
    <property type="entry name" value="H-kinase_dim"/>
    <property type="match status" value="1"/>
</dbReference>
<dbReference type="PROSITE" id="PS50110">
    <property type="entry name" value="RESPONSE_REGULATORY"/>
    <property type="match status" value="1"/>
</dbReference>
<feature type="domain" description="CheW-like" evidence="14">
    <location>
        <begin position="1968"/>
        <end position="2101"/>
    </location>
</feature>
<feature type="modified residue" description="Phosphohistidine" evidence="9">
    <location>
        <position position="1011"/>
    </location>
</feature>
<evidence type="ECO:0000256" key="5">
    <source>
        <dbReference type="ARBA" id="ARBA00022679"/>
    </source>
</evidence>
<evidence type="ECO:0000256" key="4">
    <source>
        <dbReference type="ARBA" id="ARBA00022553"/>
    </source>
</evidence>
<dbReference type="Gene3D" id="1.10.287.560">
    <property type="entry name" value="Histidine kinase CheA-like, homodimeric domain"/>
    <property type="match status" value="1"/>
</dbReference>
<dbReference type="EMBL" id="CP025298">
    <property type="protein sequence ID" value="AUI08683.1"/>
    <property type="molecule type" value="Genomic_DNA"/>
</dbReference>
<dbReference type="SUPFAM" id="SSF50341">
    <property type="entry name" value="CheW-like"/>
    <property type="match status" value="1"/>
</dbReference>
<dbReference type="GO" id="GO:0005737">
    <property type="term" value="C:cytoplasm"/>
    <property type="evidence" value="ECO:0007669"/>
    <property type="project" value="InterPro"/>
</dbReference>
<dbReference type="Gene3D" id="2.30.30.40">
    <property type="entry name" value="SH3 Domains"/>
    <property type="match status" value="1"/>
</dbReference>
<dbReference type="Pfam" id="PF00072">
    <property type="entry name" value="Response_reg"/>
    <property type="match status" value="1"/>
</dbReference>
<dbReference type="InterPro" id="IPR036890">
    <property type="entry name" value="HATPase_C_sf"/>
</dbReference>
<dbReference type="PROSITE" id="PS50109">
    <property type="entry name" value="HIS_KIN"/>
    <property type="match status" value="1"/>
</dbReference>
<feature type="region of interest" description="Disordered" evidence="11">
    <location>
        <begin position="1366"/>
        <end position="1389"/>
    </location>
</feature>
<dbReference type="Gene3D" id="3.30.565.10">
    <property type="entry name" value="Histidine kinase-like ATPase, C-terminal domain"/>
    <property type="match status" value="1"/>
</dbReference>
<evidence type="ECO:0000256" key="6">
    <source>
        <dbReference type="ARBA" id="ARBA00022777"/>
    </source>
</evidence>
<dbReference type="InterPro" id="IPR004105">
    <property type="entry name" value="CheA-like_dim"/>
</dbReference>
<evidence type="ECO:0000256" key="3">
    <source>
        <dbReference type="ARBA" id="ARBA00021495"/>
    </source>
</evidence>
<dbReference type="SMART" id="SM00073">
    <property type="entry name" value="HPT"/>
    <property type="match status" value="3"/>
</dbReference>
<evidence type="ECO:0000256" key="7">
    <source>
        <dbReference type="ARBA" id="ARBA00023012"/>
    </source>
</evidence>
<feature type="region of interest" description="Disordered" evidence="11">
    <location>
        <begin position="1114"/>
        <end position="1152"/>
    </location>
</feature>
<dbReference type="PROSITE" id="PS50894">
    <property type="entry name" value="HPT"/>
    <property type="match status" value="3"/>
</dbReference>
<feature type="domain" description="HPt" evidence="15">
    <location>
        <begin position="786"/>
        <end position="893"/>
    </location>
</feature>
<dbReference type="Pfam" id="PF02518">
    <property type="entry name" value="HATPase_c"/>
    <property type="match status" value="1"/>
</dbReference>
<dbReference type="Gene3D" id="1.20.120.160">
    <property type="entry name" value="HPT domain"/>
    <property type="match status" value="4"/>
</dbReference>
<keyword evidence="4 10" id="KW-0597">Phosphoprotein</keyword>
<dbReference type="InterPro" id="IPR036061">
    <property type="entry name" value="CheW-like_dom_sf"/>
</dbReference>
<dbReference type="GO" id="GO:0000155">
    <property type="term" value="F:phosphorelay sensor kinase activity"/>
    <property type="evidence" value="ECO:0007669"/>
    <property type="project" value="InterPro"/>
</dbReference>
<evidence type="ECO:0000256" key="1">
    <source>
        <dbReference type="ARBA" id="ARBA00000085"/>
    </source>
</evidence>
<evidence type="ECO:0000256" key="10">
    <source>
        <dbReference type="PROSITE-ProRule" id="PRU00169"/>
    </source>
</evidence>